<feature type="chain" id="PRO_5003189510" description="Peptidase A2 domain-containing protein" evidence="2">
    <location>
        <begin position="19"/>
        <end position="299"/>
    </location>
</feature>
<dbReference type="CDD" id="cd05483">
    <property type="entry name" value="retropepsin_like_bacteria"/>
    <property type="match status" value="1"/>
</dbReference>
<dbReference type="InterPro" id="IPR001995">
    <property type="entry name" value="Peptidase_A2_cat"/>
</dbReference>
<keyword evidence="5" id="KW-1185">Reference proteome</keyword>
<organism evidence="4 5">
    <name type="scientific">Paludibacter propionicigenes (strain DSM 17365 / JCM 13257 / WB4)</name>
    <dbReference type="NCBI Taxonomy" id="694427"/>
    <lineage>
        <taxon>Bacteria</taxon>
        <taxon>Pseudomonadati</taxon>
        <taxon>Bacteroidota</taxon>
        <taxon>Bacteroidia</taxon>
        <taxon>Bacteroidales</taxon>
        <taxon>Paludibacteraceae</taxon>
        <taxon>Paludibacter</taxon>
    </lineage>
</organism>
<evidence type="ECO:0000256" key="1">
    <source>
        <dbReference type="ARBA" id="ARBA00022801"/>
    </source>
</evidence>
<evidence type="ECO:0000313" key="5">
    <source>
        <dbReference type="Proteomes" id="UP000008718"/>
    </source>
</evidence>
<dbReference type="EMBL" id="CP002345">
    <property type="protein sequence ID" value="ADQ80501.1"/>
    <property type="molecule type" value="Genomic_DNA"/>
</dbReference>
<gene>
    <name evidence="4" type="ordered locus">Palpr_2368</name>
</gene>
<accession>E4T707</accession>
<dbReference type="Pfam" id="PF13650">
    <property type="entry name" value="Asp_protease_2"/>
    <property type="match status" value="1"/>
</dbReference>
<dbReference type="RefSeq" id="WP_013445870.1">
    <property type="nucleotide sequence ID" value="NC_014734.1"/>
</dbReference>
<dbReference type="InterPro" id="IPR021109">
    <property type="entry name" value="Peptidase_aspartic_dom_sf"/>
</dbReference>
<dbReference type="GO" id="GO:0006508">
    <property type="term" value="P:proteolysis"/>
    <property type="evidence" value="ECO:0007669"/>
    <property type="project" value="InterPro"/>
</dbReference>
<name>E4T707_PALPW</name>
<evidence type="ECO:0000256" key="2">
    <source>
        <dbReference type="SAM" id="SignalP"/>
    </source>
</evidence>
<proteinExistence type="predicted"/>
<dbReference type="eggNOG" id="COG0793">
    <property type="taxonomic scope" value="Bacteria"/>
</dbReference>
<feature type="signal peptide" evidence="2">
    <location>
        <begin position="1"/>
        <end position="18"/>
    </location>
</feature>
<dbReference type="SUPFAM" id="SSF50630">
    <property type="entry name" value="Acid proteases"/>
    <property type="match status" value="1"/>
</dbReference>
<dbReference type="OrthoDB" id="5166556at2"/>
<keyword evidence="1" id="KW-0378">Hydrolase</keyword>
<dbReference type="HOGENOM" id="CLU_911061_0_0_10"/>
<dbReference type="InterPro" id="IPR034122">
    <property type="entry name" value="Retropepsin-like_bacterial"/>
</dbReference>
<dbReference type="AlphaFoldDB" id="E4T707"/>
<dbReference type="KEGG" id="ppn:Palpr_2368"/>
<evidence type="ECO:0000259" key="3">
    <source>
        <dbReference type="PROSITE" id="PS50175"/>
    </source>
</evidence>
<dbReference type="STRING" id="694427.Palpr_2368"/>
<dbReference type="GO" id="GO:0004190">
    <property type="term" value="F:aspartic-type endopeptidase activity"/>
    <property type="evidence" value="ECO:0007669"/>
    <property type="project" value="InterPro"/>
</dbReference>
<dbReference type="PROSITE" id="PS50175">
    <property type="entry name" value="ASP_PROT_RETROV"/>
    <property type="match status" value="1"/>
</dbReference>
<keyword evidence="2" id="KW-0732">Signal</keyword>
<sequence length="299" mass="33227">MKKIVPITLIFFCTSIWAQIKPIATIPFTLERNSIYFYCKVNGSDSLKFLFDTGADGSVINEQAKQKIPLKINNQSLNVGSNGANLVSQTLDNTIAFGNITKSNIDFTIIPYGTSSFDGVFGTNLMTDHVIEIDYSKNELRFYEIATYNKDLSDYDAFKIYLPGNYVSIKGSIRIKGKRYSGLFGLDTGADNVLTLSYPFVIGNKLINKTIKIGASLSQGSDGSEYENPLVLLPEVGIGAKSFYRIPADLSMSKEGVDASTDKIGFFGNNFLKRFNVVLNLKRGFIYLTPNHNLYTDFF</sequence>
<feature type="domain" description="Peptidase A2" evidence="3">
    <location>
        <begin position="47"/>
        <end position="62"/>
    </location>
</feature>
<reference key="1">
    <citation type="submission" date="2010-11" db="EMBL/GenBank/DDBJ databases">
        <title>The complete genome of Paludibacter propionicigenes DSM 17365.</title>
        <authorList>
            <consortium name="US DOE Joint Genome Institute (JGI-PGF)"/>
            <person name="Lucas S."/>
            <person name="Copeland A."/>
            <person name="Lapidus A."/>
            <person name="Bruce D."/>
            <person name="Goodwin L."/>
            <person name="Pitluck S."/>
            <person name="Kyrpides N."/>
            <person name="Mavromatis K."/>
            <person name="Ivanova N."/>
            <person name="Munk A.C."/>
            <person name="Brettin T."/>
            <person name="Detter J.C."/>
            <person name="Han C."/>
            <person name="Tapia R."/>
            <person name="Land M."/>
            <person name="Hauser L."/>
            <person name="Markowitz V."/>
            <person name="Cheng J.-F."/>
            <person name="Hugenholtz P."/>
            <person name="Woyke T."/>
            <person name="Wu D."/>
            <person name="Gronow S."/>
            <person name="Wellnitz S."/>
            <person name="Brambilla E."/>
            <person name="Klenk H.-P."/>
            <person name="Eisen J.A."/>
        </authorList>
    </citation>
    <scope>NUCLEOTIDE SEQUENCE</scope>
    <source>
        <strain>WB4</strain>
    </source>
</reference>
<dbReference type="Proteomes" id="UP000008718">
    <property type="component" value="Chromosome"/>
</dbReference>
<protein>
    <recommendedName>
        <fullName evidence="3">Peptidase A2 domain-containing protein</fullName>
    </recommendedName>
</protein>
<reference evidence="4 5" key="2">
    <citation type="journal article" date="2011" name="Stand. Genomic Sci.">
        <title>Complete genome sequence of Paludibacter propionicigenes type strain (WB4).</title>
        <authorList>
            <person name="Gronow S."/>
            <person name="Munk C."/>
            <person name="Lapidus A."/>
            <person name="Nolan M."/>
            <person name="Lucas S."/>
            <person name="Hammon N."/>
            <person name="Deshpande S."/>
            <person name="Cheng J.F."/>
            <person name="Tapia R."/>
            <person name="Han C."/>
            <person name="Goodwin L."/>
            <person name="Pitluck S."/>
            <person name="Liolios K."/>
            <person name="Ivanova N."/>
            <person name="Mavromatis K."/>
            <person name="Mikhailova N."/>
            <person name="Pati A."/>
            <person name="Chen A."/>
            <person name="Palaniappan K."/>
            <person name="Land M."/>
            <person name="Hauser L."/>
            <person name="Chang Y.J."/>
            <person name="Jeffries C.D."/>
            <person name="Brambilla E."/>
            <person name="Rohde M."/>
            <person name="Goker M."/>
            <person name="Detter J.C."/>
            <person name="Woyke T."/>
            <person name="Bristow J."/>
            <person name="Eisen J.A."/>
            <person name="Markowitz V."/>
            <person name="Hugenholtz P."/>
            <person name="Kyrpides N.C."/>
            <person name="Klenk H.P."/>
        </authorList>
    </citation>
    <scope>NUCLEOTIDE SEQUENCE [LARGE SCALE GENOMIC DNA]</scope>
    <source>
        <strain evidence="5">DSM 17365 / JCM 13257 / WB4</strain>
    </source>
</reference>
<dbReference type="Gene3D" id="2.40.70.10">
    <property type="entry name" value="Acid Proteases"/>
    <property type="match status" value="1"/>
</dbReference>
<evidence type="ECO:0000313" key="4">
    <source>
        <dbReference type="EMBL" id="ADQ80501.1"/>
    </source>
</evidence>